<feature type="region of interest" description="Disordered" evidence="1">
    <location>
        <begin position="50"/>
        <end position="134"/>
    </location>
</feature>
<feature type="compositionally biased region" description="Low complexity" evidence="1">
    <location>
        <begin position="116"/>
        <end position="129"/>
    </location>
</feature>
<evidence type="ECO:0000313" key="2">
    <source>
        <dbReference type="EMBL" id="TQV89405.1"/>
    </source>
</evidence>
<accession>A0A545UIV9</accession>
<sequence>MATTRNASDAHQAIAIEFRSPDTQFSGACAIHGTHQINVNLIPEIVPAIPRVEGRSPKRTKLETQRSSPGAQHTSPAPLAASRRPNLPSTVLTQRRRRQVHSHQHNHPRLQHELASSSSSSSSSSTSNVVRKRQRNRRRIVLQSAKGLDIIIGTLIEIFHSERLNQNMSIIRTILDYLHFIGPVDYVRIAEGRTNSPFHNWLRSGLSSQVSPHFGSLQKDRNRSNFYRYPLKVEEVNLGLLTLARNAFDSIKARLPALPKNRRLLQQGSLQAKQRRIKVTSWSKNTYVKDSHGNLVPFTSVNCGAEAVTYTNRSFNAVNFNAPGHESAIQSINGKGEPLPLCEGHQHAEMRLVDFAIRIGARLKFIAVDKPFCIFCAAQLYALGYEGALSINTSYRFGNLQSYTFSPYVLKYRFVRERFWGRHIDEQFMKLSVEDKIIFLQLLADQADGTKSYLCQQRLRRNRAIDSTNLGPSTSSSSSADYST</sequence>
<name>A0A545UIV9_9GAMM</name>
<feature type="compositionally biased region" description="Polar residues" evidence="1">
    <location>
        <begin position="65"/>
        <end position="75"/>
    </location>
</feature>
<dbReference type="RefSeq" id="WP_142891469.1">
    <property type="nucleotide sequence ID" value="NZ_ML660160.1"/>
</dbReference>
<evidence type="ECO:0000256" key="1">
    <source>
        <dbReference type="SAM" id="MobiDB-lite"/>
    </source>
</evidence>
<feature type="compositionally biased region" description="Basic and acidic residues" evidence="1">
    <location>
        <begin position="52"/>
        <end position="64"/>
    </location>
</feature>
<dbReference type="AlphaFoldDB" id="A0A545UIV9"/>
<dbReference type="EMBL" id="VIKS01000001">
    <property type="protein sequence ID" value="TQV89405.1"/>
    <property type="molecule type" value="Genomic_DNA"/>
</dbReference>
<proteinExistence type="predicted"/>
<gene>
    <name evidence="2" type="ORF">FLL46_00550</name>
</gene>
<dbReference type="Proteomes" id="UP000315439">
    <property type="component" value="Unassembled WGS sequence"/>
</dbReference>
<comment type="caution">
    <text evidence="2">The sequence shown here is derived from an EMBL/GenBank/DDBJ whole genome shotgun (WGS) entry which is preliminary data.</text>
</comment>
<keyword evidence="3" id="KW-1185">Reference proteome</keyword>
<evidence type="ECO:0000313" key="3">
    <source>
        <dbReference type="Proteomes" id="UP000315439"/>
    </source>
</evidence>
<protein>
    <submittedName>
        <fullName evidence="2">Uncharacterized protein</fullName>
    </submittedName>
</protein>
<feature type="compositionally biased region" description="Basic residues" evidence="1">
    <location>
        <begin position="94"/>
        <end position="109"/>
    </location>
</feature>
<reference evidence="2 3" key="1">
    <citation type="submission" date="2019-07" db="EMBL/GenBank/DDBJ databases">
        <title>Draft genome for Aliikangiella sp. M105.</title>
        <authorList>
            <person name="Wang G."/>
        </authorList>
    </citation>
    <scope>NUCLEOTIDE SEQUENCE [LARGE SCALE GENOMIC DNA]</scope>
    <source>
        <strain evidence="2 3">M105</strain>
    </source>
</reference>
<organism evidence="2 3">
    <name type="scientific">Aliikangiella coralliicola</name>
    <dbReference type="NCBI Taxonomy" id="2592383"/>
    <lineage>
        <taxon>Bacteria</taxon>
        <taxon>Pseudomonadati</taxon>
        <taxon>Pseudomonadota</taxon>
        <taxon>Gammaproteobacteria</taxon>
        <taxon>Oceanospirillales</taxon>
        <taxon>Pleioneaceae</taxon>
        <taxon>Aliikangiella</taxon>
    </lineage>
</organism>